<evidence type="ECO:0000313" key="9">
    <source>
        <dbReference type="Proteomes" id="UP000029493"/>
    </source>
</evidence>
<dbReference type="PANTHER" id="PTHR43673">
    <property type="entry name" value="NAD(P)H NITROREDUCTASE YDGI-RELATED"/>
    <property type="match status" value="1"/>
</dbReference>
<dbReference type="Gene3D" id="3.40.109.10">
    <property type="entry name" value="NADH Oxidase"/>
    <property type="match status" value="1"/>
</dbReference>
<dbReference type="SUPFAM" id="SSF55469">
    <property type="entry name" value="FMN-dependent nitroreductase-like"/>
    <property type="match status" value="1"/>
</dbReference>
<keyword evidence="3" id="KW-0285">Flavoprotein</keyword>
<dbReference type="eggNOG" id="COG0778">
    <property type="taxonomic scope" value="Bacteria"/>
</dbReference>
<evidence type="ECO:0000256" key="4">
    <source>
        <dbReference type="ARBA" id="ARBA00022643"/>
    </source>
</evidence>
<organism evidence="8 9">
    <name type="scientific">Pseudomonas cremoricolorata</name>
    <dbReference type="NCBI Taxonomy" id="157783"/>
    <lineage>
        <taxon>Bacteria</taxon>
        <taxon>Pseudomonadati</taxon>
        <taxon>Pseudomonadota</taxon>
        <taxon>Gammaproteobacteria</taxon>
        <taxon>Pseudomonadales</taxon>
        <taxon>Pseudomonadaceae</taxon>
        <taxon>Pseudomonas</taxon>
    </lineage>
</organism>
<proteinExistence type="inferred from homology"/>
<dbReference type="KEGG" id="psw:LK03_20385"/>
<dbReference type="OrthoDB" id="9809288at2"/>
<evidence type="ECO:0000256" key="3">
    <source>
        <dbReference type="ARBA" id="ARBA00022630"/>
    </source>
</evidence>
<keyword evidence="6" id="KW-0560">Oxidoreductase</keyword>
<evidence type="ECO:0000256" key="6">
    <source>
        <dbReference type="ARBA" id="ARBA00023002"/>
    </source>
</evidence>
<sequence length="210" mass="23432">MALLDSLHWRYATKSYTAETIAQDQLEFILEAIRLAPSSSGLQPYTVFVIRDPALRARLRPLCYDQAQITQASHLLVFAAWDAYTAERINGFFQFSNDIRQLPGSVTDDYRLSLLDSFGAMSQAQQTAHAAKQCYIALGFGLLAAAEARIDASPMEGFDNQAVDELLQLPEQGLHSAVLLALGHRDSDNDWLVGMKKVRRDKAQLFIELP</sequence>
<dbReference type="Pfam" id="PF00881">
    <property type="entry name" value="Nitroreductase"/>
    <property type="match status" value="1"/>
</dbReference>
<accession>A0A089WQ99</accession>
<dbReference type="RefSeq" id="WP_038414284.1">
    <property type="nucleotide sequence ID" value="NZ_CP009455.1"/>
</dbReference>
<comment type="cofactor">
    <cofactor evidence="1">
        <name>FMN</name>
        <dbReference type="ChEBI" id="CHEBI:58210"/>
    </cofactor>
</comment>
<dbReference type="InterPro" id="IPR029479">
    <property type="entry name" value="Nitroreductase"/>
</dbReference>
<evidence type="ECO:0000256" key="1">
    <source>
        <dbReference type="ARBA" id="ARBA00001917"/>
    </source>
</evidence>
<keyword evidence="5" id="KW-0521">NADP</keyword>
<dbReference type="PANTHER" id="PTHR43673:SF2">
    <property type="entry name" value="NITROREDUCTASE"/>
    <property type="match status" value="1"/>
</dbReference>
<dbReference type="EMBL" id="CP009455">
    <property type="protein sequence ID" value="AIR91480.1"/>
    <property type="molecule type" value="Genomic_DNA"/>
</dbReference>
<keyword evidence="4" id="KW-0288">FMN</keyword>
<feature type="domain" description="Nitroreductase" evidence="7">
    <location>
        <begin position="9"/>
        <end position="184"/>
    </location>
</feature>
<dbReference type="CDD" id="cd02149">
    <property type="entry name" value="NfsB-like"/>
    <property type="match status" value="1"/>
</dbReference>
<evidence type="ECO:0000256" key="2">
    <source>
        <dbReference type="ARBA" id="ARBA00007118"/>
    </source>
</evidence>
<evidence type="ECO:0000259" key="7">
    <source>
        <dbReference type="Pfam" id="PF00881"/>
    </source>
</evidence>
<keyword evidence="9" id="KW-1185">Reference proteome</keyword>
<gene>
    <name evidence="8" type="ORF">LK03_20385</name>
</gene>
<dbReference type="Proteomes" id="UP000029493">
    <property type="component" value="Chromosome"/>
</dbReference>
<protein>
    <submittedName>
        <fullName evidence="8">Nitroreductase</fullName>
    </submittedName>
</protein>
<dbReference type="AlphaFoldDB" id="A0A089WQ99"/>
<reference evidence="8 9" key="1">
    <citation type="submission" date="2014-09" db="EMBL/GenBank/DDBJ databases">
        <authorList>
            <person name="Chan K.-G."/>
        </authorList>
    </citation>
    <scope>NUCLEOTIDE SEQUENCE [LARGE SCALE GENOMIC DNA]</scope>
    <source>
        <strain evidence="8 9">ND07</strain>
    </source>
</reference>
<comment type="similarity">
    <text evidence="2">Belongs to the nitroreductase family.</text>
</comment>
<dbReference type="InterPro" id="IPR033878">
    <property type="entry name" value="NfsB-like"/>
</dbReference>
<name>A0A089WQ99_9PSED</name>
<dbReference type="STRING" id="157783.LK03_20385"/>
<evidence type="ECO:0000256" key="5">
    <source>
        <dbReference type="ARBA" id="ARBA00022857"/>
    </source>
</evidence>
<dbReference type="GO" id="GO:0016491">
    <property type="term" value="F:oxidoreductase activity"/>
    <property type="evidence" value="ECO:0007669"/>
    <property type="project" value="UniProtKB-KW"/>
</dbReference>
<evidence type="ECO:0000313" key="8">
    <source>
        <dbReference type="EMBL" id="AIR91480.1"/>
    </source>
</evidence>
<dbReference type="InterPro" id="IPR000415">
    <property type="entry name" value="Nitroreductase-like"/>
</dbReference>